<dbReference type="SMART" id="SM00849">
    <property type="entry name" value="Lactamase_B"/>
    <property type="match status" value="1"/>
</dbReference>
<organism evidence="7 8">
    <name type="scientific">Luteolibacter soli</name>
    <dbReference type="NCBI Taxonomy" id="3135280"/>
    <lineage>
        <taxon>Bacteria</taxon>
        <taxon>Pseudomonadati</taxon>
        <taxon>Verrucomicrobiota</taxon>
        <taxon>Verrucomicrobiia</taxon>
        <taxon>Verrucomicrobiales</taxon>
        <taxon>Verrucomicrobiaceae</taxon>
        <taxon>Luteolibacter</taxon>
    </lineage>
</organism>
<dbReference type="EMBL" id="JBBUKT010000020">
    <property type="protein sequence ID" value="MEK7954433.1"/>
    <property type="molecule type" value="Genomic_DNA"/>
</dbReference>
<dbReference type="InterPro" id="IPR001279">
    <property type="entry name" value="Metallo-B-lactamas"/>
</dbReference>
<dbReference type="CDD" id="cd06262">
    <property type="entry name" value="metallo-hydrolase-like_MBL-fold"/>
    <property type="match status" value="1"/>
</dbReference>
<dbReference type="Pfam" id="PF00753">
    <property type="entry name" value="Lactamase_B"/>
    <property type="match status" value="1"/>
</dbReference>
<evidence type="ECO:0000256" key="3">
    <source>
        <dbReference type="ARBA" id="ARBA00022801"/>
    </source>
</evidence>
<evidence type="ECO:0000259" key="6">
    <source>
        <dbReference type="SMART" id="SM00849"/>
    </source>
</evidence>
<keyword evidence="2" id="KW-0479">Metal-binding</keyword>
<dbReference type="InterPro" id="IPR051453">
    <property type="entry name" value="MBL_Glyoxalase_II"/>
</dbReference>
<dbReference type="PANTHER" id="PTHR46233:SF3">
    <property type="entry name" value="HYDROXYACYLGLUTATHIONE HYDROLASE GLOC"/>
    <property type="match status" value="1"/>
</dbReference>
<dbReference type="RefSeq" id="WP_341408204.1">
    <property type="nucleotide sequence ID" value="NZ_JBBUKT010000020.1"/>
</dbReference>
<comment type="caution">
    <text evidence="7">The sequence shown here is derived from an EMBL/GenBank/DDBJ whole genome shotgun (WGS) entry which is preliminary data.</text>
</comment>
<keyword evidence="4" id="KW-0862">Zinc</keyword>
<dbReference type="InterPro" id="IPR036866">
    <property type="entry name" value="RibonucZ/Hydroxyglut_hydro"/>
</dbReference>
<keyword evidence="3" id="KW-0378">Hydrolase</keyword>
<accession>A0ABU9B313</accession>
<reference evidence="7 8" key="1">
    <citation type="submission" date="2024-04" db="EMBL/GenBank/DDBJ databases">
        <title>Luteolibacter sp. isolated from soil.</title>
        <authorList>
            <person name="An J."/>
        </authorList>
    </citation>
    <scope>NUCLEOTIDE SEQUENCE [LARGE SCALE GENOMIC DNA]</scope>
    <source>
        <strain evidence="7 8">Y139</strain>
    </source>
</reference>
<protein>
    <submittedName>
        <fullName evidence="7">MBL fold metallo-hydrolase</fullName>
    </submittedName>
</protein>
<evidence type="ECO:0000313" key="8">
    <source>
        <dbReference type="Proteomes" id="UP001371305"/>
    </source>
</evidence>
<feature type="region of interest" description="Disordered" evidence="5">
    <location>
        <begin position="184"/>
        <end position="203"/>
    </location>
</feature>
<dbReference type="SUPFAM" id="SSF56281">
    <property type="entry name" value="Metallo-hydrolase/oxidoreductase"/>
    <property type="match status" value="1"/>
</dbReference>
<comment type="cofactor">
    <cofactor evidence="1">
        <name>Zn(2+)</name>
        <dbReference type="ChEBI" id="CHEBI:29105"/>
    </cofactor>
</comment>
<proteinExistence type="predicted"/>
<feature type="domain" description="Metallo-beta-lactamase" evidence="6">
    <location>
        <begin position="11"/>
        <end position="185"/>
    </location>
</feature>
<name>A0ABU9B313_9BACT</name>
<dbReference type="Gene3D" id="3.60.15.10">
    <property type="entry name" value="Ribonuclease Z/Hydroxyacylglutathione hydrolase-like"/>
    <property type="match status" value="1"/>
</dbReference>
<keyword evidence="8" id="KW-1185">Reference proteome</keyword>
<gene>
    <name evidence="7" type="ORF">WKV53_28205</name>
</gene>
<evidence type="ECO:0000256" key="2">
    <source>
        <dbReference type="ARBA" id="ARBA00022723"/>
    </source>
</evidence>
<evidence type="ECO:0000256" key="1">
    <source>
        <dbReference type="ARBA" id="ARBA00001947"/>
    </source>
</evidence>
<evidence type="ECO:0000256" key="5">
    <source>
        <dbReference type="SAM" id="MobiDB-lite"/>
    </source>
</evidence>
<dbReference type="Proteomes" id="UP001371305">
    <property type="component" value="Unassembled WGS sequence"/>
</dbReference>
<sequence>MPERFTGGFVQTNGYLIETPDGSHLLVDAPAGSAAWLKAKGIVPTALLLTHQHYDHVEDAAAVAAMGVRVFAHAAYSTDLTLEEMMRSYGMPVHVEPYAVDELLEGRTSLEINGLRLELAHVPGHSPDSVTFFIRESGELFSGDTLFEGSIGRPDLPGGDGPLLIDGIREKLFVLPENTQVFPGHGPTTTIGAERAGNPYCGD</sequence>
<evidence type="ECO:0000256" key="4">
    <source>
        <dbReference type="ARBA" id="ARBA00022833"/>
    </source>
</evidence>
<evidence type="ECO:0000313" key="7">
    <source>
        <dbReference type="EMBL" id="MEK7954433.1"/>
    </source>
</evidence>
<dbReference type="PANTHER" id="PTHR46233">
    <property type="entry name" value="HYDROXYACYLGLUTATHIONE HYDROLASE GLOC"/>
    <property type="match status" value="1"/>
</dbReference>